<gene>
    <name evidence="11" type="ORF">F7O84_09800</name>
</gene>
<evidence type="ECO:0000256" key="3">
    <source>
        <dbReference type="ARBA" id="ARBA00022106"/>
    </source>
</evidence>
<dbReference type="Proteomes" id="UP000461768">
    <property type="component" value="Unassembled WGS sequence"/>
</dbReference>
<evidence type="ECO:0000256" key="7">
    <source>
        <dbReference type="ARBA" id="ARBA00022989"/>
    </source>
</evidence>
<comment type="caution">
    <text evidence="11">The sequence shown here is derived from an EMBL/GenBank/DDBJ whole genome shotgun (WGS) entry which is preliminary data.</text>
</comment>
<feature type="transmembrane region" description="Helical" evidence="10">
    <location>
        <begin position="193"/>
        <end position="214"/>
    </location>
</feature>
<evidence type="ECO:0000256" key="8">
    <source>
        <dbReference type="ARBA" id="ARBA00023136"/>
    </source>
</evidence>
<feature type="transmembrane region" description="Helical" evidence="10">
    <location>
        <begin position="235"/>
        <end position="257"/>
    </location>
</feature>
<dbReference type="RefSeq" id="WP_151144417.1">
    <property type="nucleotide sequence ID" value="NZ_WAGX01000005.1"/>
</dbReference>
<feature type="transmembrane region" description="Helical" evidence="10">
    <location>
        <begin position="355"/>
        <end position="373"/>
    </location>
</feature>
<protein>
    <recommendedName>
        <fullName evidence="3">Multidrug export protein MepA</fullName>
    </recommendedName>
</protein>
<dbReference type="PANTHER" id="PTHR43823:SF3">
    <property type="entry name" value="MULTIDRUG EXPORT PROTEIN MEPA"/>
    <property type="match status" value="1"/>
</dbReference>
<sequence>MKTIDLLKDNVRTLFFRYLFPSISATLVTSIYILADTIMIGKGIGGEAVAGLNIILPLFSLMFGIGYLFGNGGAILMSVSLGMGDEKRAREYFSTAFFFAGSISIVLILLTYLLFEPLIRILGVTDATYFYVTQYGKIFITGIPFFVLSPFLQIFVRNDKAAKKSMAAVITGGVLNIILDYIFIFIFNWGMFGASFATVLGSFTTFLILCSHFLSKENSLHFSRKNIILKRLKSIFENGFSSFLVEISSGIVIFAFNHQLLKYTGVTGVTVYSIISNSALIVSSLINGIAQAAQPILSRNYGANLKKRVQSTLRYGLITAFLTGFIIMIIGLFFPSMVIYAFLNPTEEIFAMAKPAIQLYSLAFLGMAGNIFLNTYFQSVLQPKLALLLSFMRGLILNLIILYLLPLILNVNGIWLTMPLTELITLLVALILLKKYIPENKTNESMQEGIDNEFIS</sequence>
<feature type="transmembrane region" description="Helical" evidence="10">
    <location>
        <begin position="92"/>
        <end position="115"/>
    </location>
</feature>
<evidence type="ECO:0000256" key="10">
    <source>
        <dbReference type="SAM" id="Phobius"/>
    </source>
</evidence>
<dbReference type="NCBIfam" id="TIGR00797">
    <property type="entry name" value="matE"/>
    <property type="match status" value="1"/>
</dbReference>
<dbReference type="GO" id="GO:0015297">
    <property type="term" value="F:antiporter activity"/>
    <property type="evidence" value="ECO:0007669"/>
    <property type="project" value="InterPro"/>
</dbReference>
<feature type="transmembrane region" description="Helical" evidence="10">
    <location>
        <begin position="168"/>
        <end position="187"/>
    </location>
</feature>
<evidence type="ECO:0000256" key="1">
    <source>
        <dbReference type="ARBA" id="ARBA00004651"/>
    </source>
</evidence>
<name>A0A7V7QJM0_9FIRM</name>
<dbReference type="InterPro" id="IPR002528">
    <property type="entry name" value="MATE_fam"/>
</dbReference>
<evidence type="ECO:0000313" key="11">
    <source>
        <dbReference type="EMBL" id="KAB1437872.1"/>
    </source>
</evidence>
<feature type="transmembrane region" description="Helical" evidence="10">
    <location>
        <begin position="15"/>
        <end position="34"/>
    </location>
</feature>
<dbReference type="InterPro" id="IPR045070">
    <property type="entry name" value="MATE_MepA-like"/>
</dbReference>
<feature type="transmembrane region" description="Helical" evidence="10">
    <location>
        <begin position="414"/>
        <end position="433"/>
    </location>
</feature>
<dbReference type="CDD" id="cd13143">
    <property type="entry name" value="MATE_MepA_like"/>
    <property type="match status" value="1"/>
</dbReference>
<feature type="transmembrane region" description="Helical" evidence="10">
    <location>
        <begin position="269"/>
        <end position="290"/>
    </location>
</feature>
<feature type="transmembrane region" description="Helical" evidence="10">
    <location>
        <begin position="385"/>
        <end position="408"/>
    </location>
</feature>
<dbReference type="InterPro" id="IPR051327">
    <property type="entry name" value="MATE_MepA_subfamily"/>
</dbReference>
<dbReference type="OrthoDB" id="305360at2"/>
<evidence type="ECO:0000313" key="12">
    <source>
        <dbReference type="Proteomes" id="UP000461768"/>
    </source>
</evidence>
<dbReference type="Pfam" id="PF01554">
    <property type="entry name" value="MatE"/>
    <property type="match status" value="2"/>
</dbReference>
<reference evidence="11 12" key="1">
    <citation type="submission" date="2019-09" db="EMBL/GenBank/DDBJ databases">
        <authorList>
            <person name="Valk L.C."/>
        </authorList>
    </citation>
    <scope>NUCLEOTIDE SEQUENCE [LARGE SCALE GENOMIC DNA]</scope>
    <source>
        <strain evidence="11">GalUA</strain>
    </source>
</reference>
<dbReference type="AlphaFoldDB" id="A0A7V7QJM0"/>
<keyword evidence="8 10" id="KW-0472">Membrane</keyword>
<evidence type="ECO:0000256" key="9">
    <source>
        <dbReference type="ARBA" id="ARBA00023251"/>
    </source>
</evidence>
<keyword evidence="9" id="KW-0046">Antibiotic resistance</keyword>
<dbReference type="InterPro" id="IPR048279">
    <property type="entry name" value="MdtK-like"/>
</dbReference>
<keyword evidence="5" id="KW-1003">Cell membrane</keyword>
<comment type="similarity">
    <text evidence="2">Belongs to the multi antimicrobial extrusion (MATE) (TC 2.A.66.1) family. MepA subfamily.</text>
</comment>
<evidence type="ECO:0000256" key="5">
    <source>
        <dbReference type="ARBA" id="ARBA00022475"/>
    </source>
</evidence>
<dbReference type="EMBL" id="WAGX01000005">
    <property type="protein sequence ID" value="KAB1437872.1"/>
    <property type="molecule type" value="Genomic_DNA"/>
</dbReference>
<keyword evidence="12" id="KW-1185">Reference proteome</keyword>
<proteinExistence type="inferred from homology"/>
<organism evidence="11 12">
    <name type="scientific">Candidatus Galacturonatibacter soehngenii</name>
    <dbReference type="NCBI Taxonomy" id="2307010"/>
    <lineage>
        <taxon>Bacteria</taxon>
        <taxon>Bacillati</taxon>
        <taxon>Bacillota</taxon>
        <taxon>Clostridia</taxon>
        <taxon>Lachnospirales</taxon>
        <taxon>Lachnospiraceae</taxon>
        <taxon>Candidatus Galacturonatibacter</taxon>
    </lineage>
</organism>
<keyword evidence="4" id="KW-0813">Transport</keyword>
<evidence type="ECO:0000256" key="4">
    <source>
        <dbReference type="ARBA" id="ARBA00022448"/>
    </source>
</evidence>
<dbReference type="GO" id="GO:0005886">
    <property type="term" value="C:plasma membrane"/>
    <property type="evidence" value="ECO:0007669"/>
    <property type="project" value="UniProtKB-SubCell"/>
</dbReference>
<dbReference type="PIRSF" id="PIRSF006603">
    <property type="entry name" value="DinF"/>
    <property type="match status" value="1"/>
</dbReference>
<keyword evidence="7 10" id="KW-1133">Transmembrane helix</keyword>
<dbReference type="GO" id="GO:0046677">
    <property type="term" value="P:response to antibiotic"/>
    <property type="evidence" value="ECO:0007669"/>
    <property type="project" value="UniProtKB-KW"/>
</dbReference>
<evidence type="ECO:0000256" key="2">
    <source>
        <dbReference type="ARBA" id="ARBA00008417"/>
    </source>
</evidence>
<dbReference type="PANTHER" id="PTHR43823">
    <property type="entry name" value="SPORULATION PROTEIN YKVU"/>
    <property type="match status" value="1"/>
</dbReference>
<feature type="transmembrane region" description="Helical" evidence="10">
    <location>
        <begin position="135"/>
        <end position="156"/>
    </location>
</feature>
<dbReference type="GO" id="GO:0042910">
    <property type="term" value="F:xenobiotic transmembrane transporter activity"/>
    <property type="evidence" value="ECO:0007669"/>
    <property type="project" value="InterPro"/>
</dbReference>
<feature type="transmembrane region" description="Helical" evidence="10">
    <location>
        <begin position="54"/>
        <end position="80"/>
    </location>
</feature>
<keyword evidence="6 10" id="KW-0812">Transmembrane</keyword>
<comment type="subcellular location">
    <subcellularLocation>
        <location evidence="1">Cell membrane</location>
        <topology evidence="1">Multi-pass membrane protein</topology>
    </subcellularLocation>
</comment>
<evidence type="ECO:0000256" key="6">
    <source>
        <dbReference type="ARBA" id="ARBA00022692"/>
    </source>
</evidence>
<feature type="transmembrane region" description="Helical" evidence="10">
    <location>
        <begin position="315"/>
        <end position="343"/>
    </location>
</feature>
<reference evidence="11 12" key="2">
    <citation type="submission" date="2020-02" db="EMBL/GenBank/DDBJ databases">
        <title>Candidatus Galacturonibacter soehngenii shows hetero-acetogenic catabolism of galacturonic acid but lacks a canonical carbon monoxide dehydrogenase/acetyl-CoA synthase complex.</title>
        <authorList>
            <person name="Diender M."/>
            <person name="Stouten G.R."/>
            <person name="Petersen J.F."/>
            <person name="Nielsen P.H."/>
            <person name="Dueholm M.S."/>
            <person name="Pronk J.T."/>
            <person name="Van Loosdrecht M.C.M."/>
        </authorList>
    </citation>
    <scope>NUCLEOTIDE SEQUENCE [LARGE SCALE GENOMIC DNA]</scope>
    <source>
        <strain evidence="11">GalUA</strain>
    </source>
</reference>
<accession>A0A7V7QJM0</accession>